<dbReference type="AlphaFoldDB" id="A0A381J7E0"/>
<keyword evidence="2" id="KW-1185">Reference proteome</keyword>
<proteinExistence type="predicted"/>
<reference evidence="1 2" key="1">
    <citation type="submission" date="2018-06" db="EMBL/GenBank/DDBJ databases">
        <authorList>
            <consortium name="Pathogen Informatics"/>
            <person name="Doyle S."/>
        </authorList>
    </citation>
    <scope>NUCLEOTIDE SEQUENCE [LARGE SCALE GENOMIC DNA]</scope>
    <source>
        <strain evidence="1 2">NCTC9836</strain>
    </source>
</reference>
<evidence type="ECO:0008006" key="3">
    <source>
        <dbReference type="Google" id="ProtNLM"/>
    </source>
</evidence>
<name>A0A381J7E0_9CLOT</name>
<dbReference type="RefSeq" id="WP_115640460.1">
    <property type="nucleotide sequence ID" value="NZ_UFWZ01000001.1"/>
</dbReference>
<dbReference type="EMBL" id="UFWZ01000001">
    <property type="protein sequence ID" value="SUY46247.1"/>
    <property type="molecule type" value="Genomic_DNA"/>
</dbReference>
<sequence>MSNTQDEKYNFVLYVPEIKHDRWEEKDGKVTLYYEVTDPVKRFAAWLVKKPKVCDIEFDELCSSAWLLMDGERSIYDIAKIVSSKAGDDIDESLRRLIIYLKYLAKRGWITFKKPKVSSDLESDIIIKE</sequence>
<accession>A0A381J7E0</accession>
<dbReference type="Proteomes" id="UP000254664">
    <property type="component" value="Unassembled WGS sequence"/>
</dbReference>
<organism evidence="1 2">
    <name type="scientific">Clostridium putrefaciens</name>
    <dbReference type="NCBI Taxonomy" id="99675"/>
    <lineage>
        <taxon>Bacteria</taxon>
        <taxon>Bacillati</taxon>
        <taxon>Bacillota</taxon>
        <taxon>Clostridia</taxon>
        <taxon>Eubacteriales</taxon>
        <taxon>Clostridiaceae</taxon>
        <taxon>Clostridium</taxon>
    </lineage>
</organism>
<evidence type="ECO:0000313" key="2">
    <source>
        <dbReference type="Proteomes" id="UP000254664"/>
    </source>
</evidence>
<protein>
    <recommendedName>
        <fullName evidence="3">Coenzyme PQQ synthesis protein D (PqqD)</fullName>
    </recommendedName>
</protein>
<dbReference type="OrthoDB" id="308521at2"/>
<gene>
    <name evidence="1" type="ORF">NCTC9836_00667</name>
</gene>
<evidence type="ECO:0000313" key="1">
    <source>
        <dbReference type="EMBL" id="SUY46247.1"/>
    </source>
</evidence>